<dbReference type="GO" id="GO:0005886">
    <property type="term" value="C:plasma membrane"/>
    <property type="evidence" value="ECO:0007669"/>
    <property type="project" value="UniProtKB-SubCell"/>
</dbReference>
<keyword evidence="2 10" id="KW-1003">Cell membrane</keyword>
<accession>A0A1Q2HYR7</accession>
<gene>
    <name evidence="10 11" type="primary">crcB</name>
    <name evidence="10" type="synonym">fluC</name>
    <name evidence="11" type="ORF">CGLAU_10305</name>
</gene>
<proteinExistence type="inferred from homology"/>
<dbReference type="PANTHER" id="PTHR28259">
    <property type="entry name" value="FLUORIDE EXPORT PROTEIN 1-RELATED"/>
    <property type="match status" value="1"/>
</dbReference>
<evidence type="ECO:0000256" key="3">
    <source>
        <dbReference type="ARBA" id="ARBA00022692"/>
    </source>
</evidence>
<evidence type="ECO:0000256" key="2">
    <source>
        <dbReference type="ARBA" id="ARBA00022475"/>
    </source>
</evidence>
<evidence type="ECO:0000256" key="9">
    <source>
        <dbReference type="ARBA" id="ARBA00049940"/>
    </source>
</evidence>
<evidence type="ECO:0000313" key="12">
    <source>
        <dbReference type="Proteomes" id="UP000217209"/>
    </source>
</evidence>
<keyword evidence="6 10" id="KW-0407">Ion channel</keyword>
<dbReference type="GO" id="GO:0046872">
    <property type="term" value="F:metal ion binding"/>
    <property type="evidence" value="ECO:0007669"/>
    <property type="project" value="UniProtKB-KW"/>
</dbReference>
<feature type="binding site" evidence="10">
    <location>
        <position position="74"/>
    </location>
    <ligand>
        <name>Na(+)</name>
        <dbReference type="ChEBI" id="CHEBI:29101"/>
        <note>structural</note>
    </ligand>
</feature>
<protein>
    <recommendedName>
        <fullName evidence="10">Fluoride-specific ion channel FluC</fullName>
    </recommendedName>
</protein>
<comment type="activity regulation">
    <text evidence="10">Na(+) is not transported, but it plays an essential structural role and its presence is essential for fluoride channel function.</text>
</comment>
<evidence type="ECO:0000256" key="5">
    <source>
        <dbReference type="ARBA" id="ARBA00023136"/>
    </source>
</evidence>
<keyword evidence="3 10" id="KW-0812">Transmembrane</keyword>
<evidence type="ECO:0000256" key="7">
    <source>
        <dbReference type="ARBA" id="ARBA00035120"/>
    </source>
</evidence>
<comment type="similarity">
    <text evidence="7 10">Belongs to the fluoride channel Fluc/FEX (TC 1.A.43) family.</text>
</comment>
<reference evidence="11 12" key="1">
    <citation type="submission" date="2016-12" db="EMBL/GenBank/DDBJ databases">
        <authorList>
            <person name="Song W.-J."/>
            <person name="Kurnit D.M."/>
        </authorList>
    </citation>
    <scope>NUCLEOTIDE SEQUENCE [LARGE SCALE GENOMIC DNA]</scope>
    <source>
        <strain evidence="11 12">DSM 30827</strain>
    </source>
</reference>
<dbReference type="Proteomes" id="UP000217209">
    <property type="component" value="Chromosome"/>
</dbReference>
<evidence type="ECO:0000256" key="10">
    <source>
        <dbReference type="HAMAP-Rule" id="MF_00454"/>
    </source>
</evidence>
<keyword evidence="10" id="KW-0479">Metal-binding</keyword>
<keyword evidence="10" id="KW-0915">Sodium</keyword>
<dbReference type="EMBL" id="CP019688">
    <property type="protein sequence ID" value="AQQ16005.1"/>
    <property type="molecule type" value="Genomic_DNA"/>
</dbReference>
<dbReference type="OrthoDB" id="5148600at2"/>
<feature type="transmembrane region" description="Helical" evidence="10">
    <location>
        <begin position="102"/>
        <end position="121"/>
    </location>
</feature>
<dbReference type="KEGG" id="cgv:CGLAU_10305"/>
<dbReference type="GO" id="GO:0140114">
    <property type="term" value="P:cellular detoxification of fluoride"/>
    <property type="evidence" value="ECO:0007669"/>
    <property type="project" value="UniProtKB-UniRule"/>
</dbReference>
<dbReference type="AlphaFoldDB" id="A0A1Q2HYR7"/>
<evidence type="ECO:0000256" key="4">
    <source>
        <dbReference type="ARBA" id="ARBA00022989"/>
    </source>
</evidence>
<dbReference type="Pfam" id="PF02537">
    <property type="entry name" value="CRCB"/>
    <property type="match status" value="1"/>
</dbReference>
<sequence length="125" mass="12781">MLIDVSANPTTLITATVAVFLGGALGGLARWALSQIPADRVGTFAANMAGATILGFVAGAPEVWQLAAGVGFAGALSTWSTLAKEIGELIKTKNYGEAARYVAWTAALGIVSAYFGLMWGARGFA</sequence>
<dbReference type="InterPro" id="IPR003691">
    <property type="entry name" value="FluC"/>
</dbReference>
<evidence type="ECO:0000256" key="8">
    <source>
        <dbReference type="ARBA" id="ARBA00035585"/>
    </source>
</evidence>
<keyword evidence="12" id="KW-1185">Reference proteome</keyword>
<evidence type="ECO:0000256" key="1">
    <source>
        <dbReference type="ARBA" id="ARBA00004651"/>
    </source>
</evidence>
<evidence type="ECO:0000256" key="6">
    <source>
        <dbReference type="ARBA" id="ARBA00023303"/>
    </source>
</evidence>
<dbReference type="PANTHER" id="PTHR28259:SF1">
    <property type="entry name" value="FLUORIDE EXPORT PROTEIN 1-RELATED"/>
    <property type="match status" value="1"/>
</dbReference>
<keyword evidence="5 10" id="KW-0472">Membrane</keyword>
<keyword evidence="10" id="KW-0813">Transport</keyword>
<comment type="function">
    <text evidence="9 10">Fluoride-specific ion channel. Important for reducing fluoride concentration in the cell, thus reducing its toxicity.</text>
</comment>
<comment type="catalytic activity">
    <reaction evidence="8">
        <text>fluoride(in) = fluoride(out)</text>
        <dbReference type="Rhea" id="RHEA:76159"/>
        <dbReference type="ChEBI" id="CHEBI:17051"/>
    </reaction>
    <physiologicalReaction direction="left-to-right" evidence="8">
        <dbReference type="Rhea" id="RHEA:76160"/>
    </physiologicalReaction>
</comment>
<dbReference type="GO" id="GO:0062054">
    <property type="term" value="F:fluoride channel activity"/>
    <property type="evidence" value="ECO:0007669"/>
    <property type="project" value="UniProtKB-UniRule"/>
</dbReference>
<keyword evidence="10" id="KW-0406">Ion transport</keyword>
<feature type="transmembrane region" description="Helical" evidence="10">
    <location>
        <begin position="41"/>
        <end position="58"/>
    </location>
</feature>
<comment type="subcellular location">
    <subcellularLocation>
        <location evidence="1 10">Cell membrane</location>
        <topology evidence="1 10">Multi-pass membrane protein</topology>
    </subcellularLocation>
</comment>
<dbReference type="HAMAP" id="MF_00454">
    <property type="entry name" value="FluC"/>
    <property type="match status" value="1"/>
</dbReference>
<feature type="binding site" evidence="10">
    <location>
        <position position="77"/>
    </location>
    <ligand>
        <name>Na(+)</name>
        <dbReference type="ChEBI" id="CHEBI:29101"/>
        <note>structural</note>
    </ligand>
</feature>
<dbReference type="RefSeq" id="WP_095660613.1">
    <property type="nucleotide sequence ID" value="NZ_CP019688.1"/>
</dbReference>
<feature type="transmembrane region" description="Helical" evidence="10">
    <location>
        <begin position="12"/>
        <end position="29"/>
    </location>
</feature>
<evidence type="ECO:0000313" key="11">
    <source>
        <dbReference type="EMBL" id="AQQ16005.1"/>
    </source>
</evidence>
<name>A0A1Q2HYR7_9CORY</name>
<organism evidence="11 12">
    <name type="scientific">Corynebacterium glaucum</name>
    <dbReference type="NCBI Taxonomy" id="187491"/>
    <lineage>
        <taxon>Bacteria</taxon>
        <taxon>Bacillati</taxon>
        <taxon>Actinomycetota</taxon>
        <taxon>Actinomycetes</taxon>
        <taxon>Mycobacteriales</taxon>
        <taxon>Corynebacteriaceae</taxon>
        <taxon>Corynebacterium</taxon>
    </lineage>
</organism>
<keyword evidence="4 10" id="KW-1133">Transmembrane helix</keyword>